<keyword evidence="5" id="KW-1185">Reference proteome</keyword>
<feature type="region of interest" description="Disordered" evidence="1">
    <location>
        <begin position="1"/>
        <end position="20"/>
    </location>
</feature>
<dbReference type="InterPro" id="IPR008753">
    <property type="entry name" value="Peptidase_M13_N"/>
</dbReference>
<keyword evidence="2" id="KW-0472">Membrane</keyword>
<dbReference type="Gene3D" id="3.40.390.10">
    <property type="entry name" value="Collagenase (Catalytic Domain)"/>
    <property type="match status" value="1"/>
</dbReference>
<keyword evidence="2" id="KW-1133">Transmembrane helix</keyword>
<proteinExistence type="predicted"/>
<comment type="caution">
    <text evidence="4">The sequence shown here is derived from an EMBL/GenBank/DDBJ whole genome shotgun (WGS) entry which is preliminary data.</text>
</comment>
<dbReference type="InterPro" id="IPR042089">
    <property type="entry name" value="Peptidase_M13_dom_2"/>
</dbReference>
<dbReference type="AlphaFoldDB" id="A0ABD2QM39"/>
<reference evidence="4 5" key="1">
    <citation type="submission" date="2024-11" db="EMBL/GenBank/DDBJ databases">
        <title>Adaptive evolution of stress response genes in parasites aligns with host niche diversity.</title>
        <authorList>
            <person name="Hahn C."/>
            <person name="Resl P."/>
        </authorList>
    </citation>
    <scope>NUCLEOTIDE SEQUENCE [LARGE SCALE GENOMIC DNA]</scope>
    <source>
        <strain evidence="4">EGGRZ-B1_66</strain>
        <tissue evidence="4">Body</tissue>
    </source>
</reference>
<evidence type="ECO:0000313" key="5">
    <source>
        <dbReference type="Proteomes" id="UP001626550"/>
    </source>
</evidence>
<name>A0ABD2QM39_9PLAT</name>
<dbReference type="InterPro" id="IPR024079">
    <property type="entry name" value="MetalloPept_cat_dom_sf"/>
</dbReference>
<sequence>MEEQEPRAILSGRVEKTSEENPGSFTYTVFSEGIVKRPEEVVQPGGVKRFEAALANFKSSAREVGIMSRIAALFTEQCFIGLMIVLLIMILLLLTSFVNLAQSSVRYSGLCNTAPCVVNAGDQKQFLNQTVNPCHNFYQYVCGRVEGQLPPGMKPKKDAEQGSVHTLTEVLNLNQDDYFVERYAINHLNEQNLQAVYERVKSVGSTYIASSAISKLENYLYFCSHATMRKHKGAEDLLLNFNAFNGIWMFDQTQKNLSRSGTIDWPKKPYYGWYWSVNAPVMKNASLNWLLGEYATKYKISPLFTPRVVYKNGYKLLLSPNTIFNLHDSDRNFKSKLQIFATWTFQLMAQDAGYPTNTEMNARIRQAVKDAMDVYDLFTKGVGHDSAIVKTTVDEFKRTAPELKIDFHLKKLFTQLDAKVDGNYEFYVKSVSHFRQLSESLKTLSQNNAQNRMLNNFLLLLTFHHYGHVLGTQFRFAHDYLFQYLHEDLEMACLQSAYSVFSPVLGAMYMEHHVSDQTATKARKIGKYLKQHLLQDVKNNFGLMHSKVVESLTEKIDQMVIITGVPFKVESADLSSMYRCISDIGYDIFSNELALASCFTEWKQDLLLEQATPIVRMAPLISLQLQSNVIVNTRLKYVVIPYGMLQPMIYHEGTVDSSNFGSLGQILSLRLVEMLLQKRGFNSVLVQPFRHGGKLSK</sequence>
<dbReference type="EMBL" id="JBJKFK010000047">
    <property type="protein sequence ID" value="KAL3320503.1"/>
    <property type="molecule type" value="Genomic_DNA"/>
</dbReference>
<evidence type="ECO:0000256" key="1">
    <source>
        <dbReference type="SAM" id="MobiDB-lite"/>
    </source>
</evidence>
<dbReference type="Gene3D" id="1.10.1380.10">
    <property type="entry name" value="Neutral endopeptidase , domain2"/>
    <property type="match status" value="1"/>
</dbReference>
<feature type="domain" description="Peptidase M13 N-terminal" evidence="3">
    <location>
        <begin position="133"/>
        <end position="566"/>
    </location>
</feature>
<dbReference type="PANTHER" id="PTHR11733:SF167">
    <property type="entry name" value="FI17812P1-RELATED"/>
    <property type="match status" value="1"/>
</dbReference>
<accession>A0ABD2QM39</accession>
<evidence type="ECO:0000259" key="3">
    <source>
        <dbReference type="Pfam" id="PF05649"/>
    </source>
</evidence>
<dbReference type="PROSITE" id="PS51885">
    <property type="entry name" value="NEPRILYSIN"/>
    <property type="match status" value="1"/>
</dbReference>
<protein>
    <submittedName>
        <fullName evidence="4">Endothelin-converting enzyme 1</fullName>
    </submittedName>
</protein>
<evidence type="ECO:0000256" key="2">
    <source>
        <dbReference type="SAM" id="Phobius"/>
    </source>
</evidence>
<dbReference type="Pfam" id="PF05649">
    <property type="entry name" value="Peptidase_M13_N"/>
    <property type="match status" value="1"/>
</dbReference>
<keyword evidence="2" id="KW-0812">Transmembrane</keyword>
<dbReference type="Proteomes" id="UP001626550">
    <property type="component" value="Unassembled WGS sequence"/>
</dbReference>
<gene>
    <name evidence="4" type="primary">ECE1</name>
    <name evidence="4" type="ORF">Ciccas_000802</name>
</gene>
<organism evidence="4 5">
    <name type="scientific">Cichlidogyrus casuarinus</name>
    <dbReference type="NCBI Taxonomy" id="1844966"/>
    <lineage>
        <taxon>Eukaryota</taxon>
        <taxon>Metazoa</taxon>
        <taxon>Spiralia</taxon>
        <taxon>Lophotrochozoa</taxon>
        <taxon>Platyhelminthes</taxon>
        <taxon>Monogenea</taxon>
        <taxon>Monopisthocotylea</taxon>
        <taxon>Dactylogyridea</taxon>
        <taxon>Ancyrocephalidae</taxon>
        <taxon>Cichlidogyrus</taxon>
    </lineage>
</organism>
<evidence type="ECO:0000313" key="4">
    <source>
        <dbReference type="EMBL" id="KAL3320503.1"/>
    </source>
</evidence>
<dbReference type="PANTHER" id="PTHR11733">
    <property type="entry name" value="ZINC METALLOPROTEASE FAMILY M13 NEPRILYSIN-RELATED"/>
    <property type="match status" value="1"/>
</dbReference>
<dbReference type="SUPFAM" id="SSF55486">
    <property type="entry name" value="Metalloproteases ('zincins'), catalytic domain"/>
    <property type="match status" value="1"/>
</dbReference>
<dbReference type="InterPro" id="IPR000718">
    <property type="entry name" value="Peptidase_M13"/>
</dbReference>
<feature type="transmembrane region" description="Helical" evidence="2">
    <location>
        <begin position="78"/>
        <end position="98"/>
    </location>
</feature>